<accession>A0A1J9P7K2</accession>
<comment type="caution">
    <text evidence="1">The sequence shown here is derived from an EMBL/GenBank/DDBJ whole genome shotgun (WGS) entry which is preliminary data.</text>
</comment>
<evidence type="ECO:0000313" key="1">
    <source>
        <dbReference type="EMBL" id="OJD12424.1"/>
    </source>
</evidence>
<reference evidence="1 2" key="1">
    <citation type="submission" date="2015-07" db="EMBL/GenBank/DDBJ databases">
        <title>Emmonsia species relationships and genome sequence.</title>
        <authorList>
            <consortium name="The Broad Institute Genomics Platform"/>
            <person name="Cuomo C.A."/>
            <person name="Munoz J.F."/>
            <person name="Imamovic A."/>
            <person name="Priest M.E."/>
            <person name="Young S."/>
            <person name="Clay O.K."/>
            <person name="McEwen J.G."/>
        </authorList>
    </citation>
    <scope>NUCLEOTIDE SEQUENCE [LARGE SCALE GENOMIC DNA]</scope>
    <source>
        <strain evidence="1 2">UAMH 9510</strain>
    </source>
</reference>
<protein>
    <submittedName>
        <fullName evidence="1">Uncharacterized protein</fullName>
    </submittedName>
</protein>
<dbReference type="AlphaFoldDB" id="A0A1J9P7K2"/>
<evidence type="ECO:0000313" key="2">
    <source>
        <dbReference type="Proteomes" id="UP000182235"/>
    </source>
</evidence>
<name>A0A1J9P7K2_9EURO</name>
<sequence length="108" mass="12396">MTKSKHDKKLLKKTVKDMIAGDDNIELALKKTTEEEDFKYEKSLNVYKIVVDKSSGRGYTQITKEDKDSYIIYTGHGESDCVKAEILARQTCMLYRRSTVLYILSCST</sequence>
<organism evidence="1 2">
    <name type="scientific">Emergomyces pasteurianus Ep9510</name>
    <dbReference type="NCBI Taxonomy" id="1447872"/>
    <lineage>
        <taxon>Eukaryota</taxon>
        <taxon>Fungi</taxon>
        <taxon>Dikarya</taxon>
        <taxon>Ascomycota</taxon>
        <taxon>Pezizomycotina</taxon>
        <taxon>Eurotiomycetes</taxon>
        <taxon>Eurotiomycetidae</taxon>
        <taxon>Onygenales</taxon>
        <taxon>Ajellomycetaceae</taxon>
        <taxon>Emergomyces</taxon>
    </lineage>
</organism>
<dbReference type="EMBL" id="LGRN01000406">
    <property type="protein sequence ID" value="OJD12424.1"/>
    <property type="molecule type" value="Genomic_DNA"/>
</dbReference>
<dbReference type="OrthoDB" id="3468131at2759"/>
<gene>
    <name evidence="1" type="ORF">AJ78_06975</name>
</gene>
<dbReference type="VEuPathDB" id="FungiDB:AJ78_06975"/>
<dbReference type="Proteomes" id="UP000182235">
    <property type="component" value="Unassembled WGS sequence"/>
</dbReference>
<proteinExistence type="predicted"/>
<keyword evidence="2" id="KW-1185">Reference proteome</keyword>